<comment type="similarity">
    <text evidence="9 10 11">Belongs to the class I-like SAM-binding methyltransferase superfamily. rRNA adenine N(6)-methyltransferase family.</text>
</comment>
<dbReference type="PANTHER" id="PTHR11727:SF7">
    <property type="entry name" value="DIMETHYLADENOSINE TRANSFERASE-RELATED"/>
    <property type="match status" value="1"/>
</dbReference>
<evidence type="ECO:0000259" key="12">
    <source>
        <dbReference type="SMART" id="SM00650"/>
    </source>
</evidence>
<dbReference type="HAMAP" id="MF_00607">
    <property type="entry name" value="16SrRNA_methyltr_A"/>
    <property type="match status" value="1"/>
</dbReference>
<evidence type="ECO:0000256" key="10">
    <source>
        <dbReference type="PROSITE-ProRule" id="PRU01026"/>
    </source>
</evidence>
<evidence type="ECO:0000256" key="8">
    <source>
        <dbReference type="ARBA" id="ARBA00049478"/>
    </source>
</evidence>
<dbReference type="SUPFAM" id="SSF53335">
    <property type="entry name" value="S-adenosyl-L-methionine-dependent methyltransferases"/>
    <property type="match status" value="1"/>
</dbReference>
<dbReference type="InParanoid" id="A0A7F5R659"/>
<feature type="binding site" evidence="10">
    <location>
        <position position="78"/>
    </location>
    <ligand>
        <name>S-adenosyl-L-methionine</name>
        <dbReference type="ChEBI" id="CHEBI:59789"/>
    </ligand>
</feature>
<evidence type="ECO:0000313" key="14">
    <source>
        <dbReference type="RefSeq" id="XP_025831455.1"/>
    </source>
</evidence>
<evidence type="ECO:0000256" key="7">
    <source>
        <dbReference type="ARBA" id="ARBA00046134"/>
    </source>
</evidence>
<dbReference type="Pfam" id="PF00398">
    <property type="entry name" value="RrnaAD"/>
    <property type="match status" value="1"/>
</dbReference>
<dbReference type="InterPro" id="IPR020598">
    <property type="entry name" value="rRNA_Ade_methylase_Trfase_N"/>
</dbReference>
<evidence type="ECO:0000256" key="1">
    <source>
        <dbReference type="ARBA" id="ARBA00022552"/>
    </source>
</evidence>
<dbReference type="FunCoup" id="A0A7F5R659">
    <property type="interactions" value="990"/>
</dbReference>
<dbReference type="Gene3D" id="1.10.8.480">
    <property type="match status" value="1"/>
</dbReference>
<comment type="subunit">
    <text evidence="6">Part of the small subunit (SSU) processome, composed of more than 70 proteins and the RNA chaperone small nucleolar RNA (snoRNA) U3.</text>
</comment>
<dbReference type="InterPro" id="IPR001737">
    <property type="entry name" value="KsgA/Erm"/>
</dbReference>
<feature type="binding site" evidence="10">
    <location>
        <position position="106"/>
    </location>
    <ligand>
        <name>S-adenosyl-L-methionine</name>
        <dbReference type="ChEBI" id="CHEBI:59789"/>
    </ligand>
</feature>
<dbReference type="GO" id="GO:0005730">
    <property type="term" value="C:nucleolus"/>
    <property type="evidence" value="ECO:0007669"/>
    <property type="project" value="TreeGrafter"/>
</dbReference>
<keyword evidence="1 11" id="KW-0698">rRNA processing</keyword>
<comment type="function">
    <text evidence="7">Specifically dimethylates two adjacent adenosines in the loop of a conserved hairpin near the 3'-end of 18S rRNA in the 40S particle. Involved in the pre-rRNA processing steps leading to small-subunit rRNA production independently of its RNA-modifying catalytic activity. Part of the small subunit (SSU) processome, first precursor of the small eukaryotic ribosomal subunit. During the assembly of the SSU processome in the nucleolus, many ribosome biogenesis factors, an RNA chaperone and ribosomal proteins associate with the nascent pre-rRNA and work in concert to generate RNA folding, modifications, rearrangements and cleavage as well as targeted degradation of pre-ribosomal RNA by the RNA exosome.</text>
</comment>
<dbReference type="InterPro" id="IPR029063">
    <property type="entry name" value="SAM-dependent_MTases_sf"/>
</dbReference>
<comment type="catalytic activity">
    <reaction evidence="8">
        <text>adenosine(1779)/adenosine(1780) in 18S rRNA + 4 S-adenosyl-L-methionine = N(6)-dimethyladenosine(1779)/N(6)-dimethyladenosine(1780) in 18S rRNA + 4 S-adenosyl-L-homocysteine + 4 H(+)</text>
        <dbReference type="Rhea" id="RHEA:42780"/>
        <dbReference type="Rhea" id="RHEA-COMP:10234"/>
        <dbReference type="Rhea" id="RHEA-COMP:10236"/>
        <dbReference type="ChEBI" id="CHEBI:15378"/>
        <dbReference type="ChEBI" id="CHEBI:57856"/>
        <dbReference type="ChEBI" id="CHEBI:59789"/>
        <dbReference type="ChEBI" id="CHEBI:74411"/>
        <dbReference type="ChEBI" id="CHEBI:74493"/>
        <dbReference type="EC" id="2.1.1.183"/>
    </reaction>
</comment>
<feature type="domain" description="Ribosomal RNA adenine methylase transferase N-terminal" evidence="12">
    <location>
        <begin position="37"/>
        <end position="206"/>
    </location>
</feature>
<proteinExistence type="inferred from homology"/>
<dbReference type="PANTHER" id="PTHR11727">
    <property type="entry name" value="DIMETHYLADENOSINE TRANSFERASE"/>
    <property type="match status" value="1"/>
</dbReference>
<dbReference type="EC" id="2.1.1.-" evidence="11"/>
<dbReference type="CDD" id="cd02440">
    <property type="entry name" value="AdoMet_MTases"/>
    <property type="match status" value="1"/>
</dbReference>
<dbReference type="PROSITE" id="PS51689">
    <property type="entry name" value="SAM_RNA_A_N6_MT"/>
    <property type="match status" value="1"/>
</dbReference>
<feature type="binding site" evidence="10">
    <location>
        <position position="57"/>
    </location>
    <ligand>
        <name>S-adenosyl-L-methionine</name>
        <dbReference type="ChEBI" id="CHEBI:59789"/>
    </ligand>
</feature>
<evidence type="ECO:0000256" key="9">
    <source>
        <dbReference type="ARBA" id="ARBA00061109"/>
    </source>
</evidence>
<dbReference type="InterPro" id="IPR011530">
    <property type="entry name" value="rRNA_adenine_dimethylase"/>
</dbReference>
<dbReference type="AlphaFoldDB" id="A0A7F5R659"/>
<sequence length="306" mass="34814">MPKVKPSKKTRVHNEIARQGILFNKNFGQHILKNPMITISMIEKAALHPTDTVLEIGSGTGNMTVKLLEKVKKVIACEIDTRLVAELQKRVQGTPYQTKLQILIGDVLKAELPFFNVCVANIPYQISSPLVFKLLLHRPFFRCAVLMFQKEFAQRLVAKPGDKLYCRLSVNTQLLARVDMIMKVGKINFRPPPKVESAVVRIEPRNPPPPIPYKEWDGLTRIAFTRKNKTLGSAFKQTAVLATIEKNYKVHCSLHNKEIPKDFSMKKTLENILSEVEADKKRARTMDVDDFIMLLHAFNSKGIHFS</sequence>
<evidence type="ECO:0000313" key="13">
    <source>
        <dbReference type="Proteomes" id="UP000192223"/>
    </source>
</evidence>
<dbReference type="FunFam" id="3.40.50.150:FF:000007">
    <property type="entry name" value="rRNA adenine N(6)-methyltransferase"/>
    <property type="match status" value="1"/>
</dbReference>
<dbReference type="OrthoDB" id="74991at2759"/>
<dbReference type="FunFam" id="1.10.8.480:FF:000002">
    <property type="entry name" value="rRNA adenine N(6)-methyltransferase"/>
    <property type="match status" value="1"/>
</dbReference>
<evidence type="ECO:0000256" key="2">
    <source>
        <dbReference type="ARBA" id="ARBA00022603"/>
    </source>
</evidence>
<evidence type="ECO:0000256" key="11">
    <source>
        <dbReference type="RuleBase" id="RU362106"/>
    </source>
</evidence>
<evidence type="ECO:0000256" key="6">
    <source>
        <dbReference type="ARBA" id="ARBA00035020"/>
    </source>
</evidence>
<feature type="binding site" evidence="10">
    <location>
        <position position="121"/>
    </location>
    <ligand>
        <name>S-adenosyl-L-methionine</name>
        <dbReference type="ChEBI" id="CHEBI:59789"/>
    </ligand>
</feature>
<evidence type="ECO:0000256" key="4">
    <source>
        <dbReference type="ARBA" id="ARBA00022691"/>
    </source>
</evidence>
<keyword evidence="5 10" id="KW-0694">RNA-binding</keyword>
<organism evidence="13 14">
    <name type="scientific">Agrilus planipennis</name>
    <name type="common">Emerald ash borer</name>
    <name type="synonym">Agrilus marcopoli</name>
    <dbReference type="NCBI Taxonomy" id="224129"/>
    <lineage>
        <taxon>Eukaryota</taxon>
        <taxon>Metazoa</taxon>
        <taxon>Ecdysozoa</taxon>
        <taxon>Arthropoda</taxon>
        <taxon>Hexapoda</taxon>
        <taxon>Insecta</taxon>
        <taxon>Pterygota</taxon>
        <taxon>Neoptera</taxon>
        <taxon>Endopterygota</taxon>
        <taxon>Coleoptera</taxon>
        <taxon>Polyphaga</taxon>
        <taxon>Elateriformia</taxon>
        <taxon>Buprestoidea</taxon>
        <taxon>Buprestidae</taxon>
        <taxon>Agrilinae</taxon>
        <taxon>Agrilus</taxon>
    </lineage>
</organism>
<reference evidence="14" key="1">
    <citation type="submission" date="2025-08" db="UniProtKB">
        <authorList>
            <consortium name="RefSeq"/>
        </authorList>
    </citation>
    <scope>IDENTIFICATION</scope>
    <source>
        <tissue evidence="14">Entire body</tissue>
    </source>
</reference>
<dbReference type="InterPro" id="IPR020596">
    <property type="entry name" value="rRNA_Ade_Mease_Trfase_CS"/>
</dbReference>
<dbReference type="KEGG" id="apln:108740587"/>
<dbReference type="SMART" id="SM00650">
    <property type="entry name" value="rADc"/>
    <property type="match status" value="1"/>
</dbReference>
<dbReference type="Proteomes" id="UP000192223">
    <property type="component" value="Unplaced"/>
</dbReference>
<dbReference type="GO" id="GO:0052909">
    <property type="term" value="F:18S rRNA (adenine(1779)-N(6)/adenine(1780)-N(6))-dimethyltransferase activity"/>
    <property type="evidence" value="ECO:0007669"/>
    <property type="project" value="UniProtKB-EC"/>
</dbReference>
<keyword evidence="4 10" id="KW-0949">S-adenosyl-L-methionine</keyword>
<dbReference type="GeneID" id="108740587"/>
<protein>
    <recommendedName>
        <fullName evidence="11">rRNA adenine N(6)-methyltransferase</fullName>
        <ecNumber evidence="11">2.1.1.-</ecNumber>
    </recommendedName>
</protein>
<keyword evidence="3 10" id="KW-0808">Transferase</keyword>
<evidence type="ECO:0000256" key="3">
    <source>
        <dbReference type="ARBA" id="ARBA00022679"/>
    </source>
</evidence>
<keyword evidence="2 10" id="KW-0489">Methyltransferase</keyword>
<gene>
    <name evidence="14" type="primary">LOC108740587</name>
</gene>
<dbReference type="Gene3D" id="3.40.50.150">
    <property type="entry name" value="Vaccinia Virus protein VP39"/>
    <property type="match status" value="1"/>
</dbReference>
<dbReference type="RefSeq" id="XP_025831455.1">
    <property type="nucleotide sequence ID" value="XM_025975670.1"/>
</dbReference>
<dbReference type="PROSITE" id="PS01131">
    <property type="entry name" value="RRNA_A_DIMETH"/>
    <property type="match status" value="1"/>
</dbReference>
<keyword evidence="13" id="KW-1185">Reference proteome</keyword>
<accession>A0A7F5R659</accession>
<evidence type="ECO:0000256" key="5">
    <source>
        <dbReference type="ARBA" id="ARBA00022884"/>
    </source>
</evidence>
<dbReference type="NCBIfam" id="TIGR00755">
    <property type="entry name" value="ksgA"/>
    <property type="match status" value="1"/>
</dbReference>
<feature type="binding site" evidence="10">
    <location>
        <position position="32"/>
    </location>
    <ligand>
        <name>S-adenosyl-L-methionine</name>
        <dbReference type="ChEBI" id="CHEBI:59789"/>
    </ligand>
</feature>
<feature type="binding site" evidence="10">
    <location>
        <position position="30"/>
    </location>
    <ligand>
        <name>S-adenosyl-L-methionine</name>
        <dbReference type="ChEBI" id="CHEBI:59789"/>
    </ligand>
</feature>
<name>A0A7F5R659_AGRPL</name>
<dbReference type="GO" id="GO:0003723">
    <property type="term" value="F:RNA binding"/>
    <property type="evidence" value="ECO:0007669"/>
    <property type="project" value="UniProtKB-UniRule"/>
</dbReference>